<reference evidence="1" key="1">
    <citation type="journal article" date="2010" name="Science">
        <title>Plasticity of animal genome architecture unmasked by rapid evolution of a pelagic tunicate.</title>
        <authorList>
            <person name="Denoeud F."/>
            <person name="Henriet S."/>
            <person name="Mungpakdee S."/>
            <person name="Aury J.M."/>
            <person name="Da Silva C."/>
            <person name="Brinkmann H."/>
            <person name="Mikhaleva J."/>
            <person name="Olsen L.C."/>
            <person name="Jubin C."/>
            <person name="Canestro C."/>
            <person name="Bouquet J.M."/>
            <person name="Danks G."/>
            <person name="Poulain J."/>
            <person name="Campsteijn C."/>
            <person name="Adamski M."/>
            <person name="Cross I."/>
            <person name="Yadetie F."/>
            <person name="Muffato M."/>
            <person name="Louis A."/>
            <person name="Butcher S."/>
            <person name="Tsagkogeorga G."/>
            <person name="Konrad A."/>
            <person name="Singh S."/>
            <person name="Jensen M.F."/>
            <person name="Cong E.H."/>
            <person name="Eikeseth-Otteraa H."/>
            <person name="Noel B."/>
            <person name="Anthouard V."/>
            <person name="Porcel B.M."/>
            <person name="Kachouri-Lafond R."/>
            <person name="Nishino A."/>
            <person name="Ugolini M."/>
            <person name="Chourrout P."/>
            <person name="Nishida H."/>
            <person name="Aasland R."/>
            <person name="Huzurbazar S."/>
            <person name="Westhof E."/>
            <person name="Delsuc F."/>
            <person name="Lehrach H."/>
            <person name="Reinhardt R."/>
            <person name="Weissenbach J."/>
            <person name="Roy S.W."/>
            <person name="Artiguenave F."/>
            <person name="Postlethwait J.H."/>
            <person name="Manak J.R."/>
            <person name="Thompson E.M."/>
            <person name="Jaillon O."/>
            <person name="Du Pasquier L."/>
            <person name="Boudinot P."/>
            <person name="Liberles D.A."/>
            <person name="Volff J.N."/>
            <person name="Philippe H."/>
            <person name="Lenhard B."/>
            <person name="Roest Crollius H."/>
            <person name="Wincker P."/>
            <person name="Chourrout D."/>
        </authorList>
    </citation>
    <scope>NUCLEOTIDE SEQUENCE [LARGE SCALE GENOMIC DNA]</scope>
</reference>
<dbReference type="InParanoid" id="E4Y3Q2"/>
<feature type="non-terminal residue" evidence="1">
    <location>
        <position position="71"/>
    </location>
</feature>
<protein>
    <submittedName>
        <fullName evidence="1">Uncharacterized protein</fullName>
    </submittedName>
</protein>
<gene>
    <name evidence="1" type="ORF">GSOID_T00001614001</name>
</gene>
<dbReference type="EMBL" id="FN654228">
    <property type="protein sequence ID" value="CBY17826.1"/>
    <property type="molecule type" value="Genomic_DNA"/>
</dbReference>
<keyword evidence="2" id="KW-1185">Reference proteome</keyword>
<dbReference type="Proteomes" id="UP000001307">
    <property type="component" value="Unassembled WGS sequence"/>
</dbReference>
<sequence>MEGAMIDNEILECAKSSQDLVFAMPKFHDSLDVDKFRVMAGRWMKYFAYTHIELSKGIRVRSKLLDSWVSE</sequence>
<accession>E4Y3Q2</accession>
<evidence type="ECO:0000313" key="2">
    <source>
        <dbReference type="Proteomes" id="UP000001307"/>
    </source>
</evidence>
<dbReference type="AlphaFoldDB" id="E4Y3Q2"/>
<organism evidence="1">
    <name type="scientific">Oikopleura dioica</name>
    <name type="common">Tunicate</name>
    <dbReference type="NCBI Taxonomy" id="34765"/>
    <lineage>
        <taxon>Eukaryota</taxon>
        <taxon>Metazoa</taxon>
        <taxon>Chordata</taxon>
        <taxon>Tunicata</taxon>
        <taxon>Appendicularia</taxon>
        <taxon>Copelata</taxon>
        <taxon>Oikopleuridae</taxon>
        <taxon>Oikopleura</taxon>
    </lineage>
</organism>
<name>E4Y3Q2_OIKDI</name>
<proteinExistence type="predicted"/>
<evidence type="ECO:0000313" key="1">
    <source>
        <dbReference type="EMBL" id="CBY17826.1"/>
    </source>
</evidence>